<dbReference type="GO" id="GO:0000155">
    <property type="term" value="F:phosphorelay sensor kinase activity"/>
    <property type="evidence" value="ECO:0007669"/>
    <property type="project" value="InterPro"/>
</dbReference>
<dbReference type="InterPro" id="IPR035965">
    <property type="entry name" value="PAS-like_dom_sf"/>
</dbReference>
<protein>
    <recommendedName>
        <fullName evidence="3">histidine kinase</fullName>
        <ecNumber evidence="3">2.7.13.3</ecNumber>
    </recommendedName>
</protein>
<feature type="coiled-coil region" evidence="13">
    <location>
        <begin position="127"/>
        <end position="154"/>
    </location>
</feature>
<keyword evidence="4" id="KW-0597">Phosphoprotein</keyword>
<dbReference type="InterPro" id="IPR005467">
    <property type="entry name" value="His_kinase_dom"/>
</dbReference>
<evidence type="ECO:0000259" key="15">
    <source>
        <dbReference type="PROSITE" id="PS50112"/>
    </source>
</evidence>
<dbReference type="SMART" id="SM00091">
    <property type="entry name" value="PAS"/>
    <property type="match status" value="1"/>
</dbReference>
<dbReference type="InterPro" id="IPR001610">
    <property type="entry name" value="PAC"/>
</dbReference>
<dbReference type="CDD" id="cd00075">
    <property type="entry name" value="HATPase"/>
    <property type="match status" value="1"/>
</dbReference>
<dbReference type="GO" id="GO:0030295">
    <property type="term" value="F:protein kinase activator activity"/>
    <property type="evidence" value="ECO:0007669"/>
    <property type="project" value="TreeGrafter"/>
</dbReference>
<dbReference type="PANTHER" id="PTHR42878:SF7">
    <property type="entry name" value="SENSOR HISTIDINE KINASE GLRK"/>
    <property type="match status" value="1"/>
</dbReference>
<dbReference type="AlphaFoldDB" id="A0A6J7K3K2"/>
<evidence type="ECO:0000256" key="6">
    <source>
        <dbReference type="ARBA" id="ARBA00022692"/>
    </source>
</evidence>
<dbReference type="SUPFAM" id="SSF47384">
    <property type="entry name" value="Homodimeric domain of signal transducing histidine kinase"/>
    <property type="match status" value="1"/>
</dbReference>
<comment type="subcellular location">
    <subcellularLocation>
        <location evidence="2">Membrane</location>
        <topology evidence="2">Multi-pass membrane protein</topology>
    </subcellularLocation>
</comment>
<keyword evidence="10" id="KW-1133">Transmembrane helix</keyword>
<evidence type="ECO:0000259" key="16">
    <source>
        <dbReference type="PROSITE" id="PS50113"/>
    </source>
</evidence>
<dbReference type="PROSITE" id="PS50112">
    <property type="entry name" value="PAS"/>
    <property type="match status" value="1"/>
</dbReference>
<dbReference type="InterPro" id="IPR050351">
    <property type="entry name" value="BphY/WalK/GraS-like"/>
</dbReference>
<dbReference type="Gene3D" id="3.30.450.20">
    <property type="entry name" value="PAS domain"/>
    <property type="match status" value="2"/>
</dbReference>
<dbReference type="Gene3D" id="3.30.565.10">
    <property type="entry name" value="Histidine kinase-like ATPase, C-terminal domain"/>
    <property type="match status" value="1"/>
</dbReference>
<keyword evidence="7" id="KW-0547">Nucleotide-binding</keyword>
<dbReference type="Gene3D" id="1.10.287.130">
    <property type="match status" value="1"/>
</dbReference>
<evidence type="ECO:0000256" key="7">
    <source>
        <dbReference type="ARBA" id="ARBA00022741"/>
    </source>
</evidence>
<dbReference type="InterPro" id="IPR000014">
    <property type="entry name" value="PAS"/>
</dbReference>
<dbReference type="NCBIfam" id="TIGR00229">
    <property type="entry name" value="sensory_box"/>
    <property type="match status" value="1"/>
</dbReference>
<dbReference type="GO" id="GO:0005524">
    <property type="term" value="F:ATP binding"/>
    <property type="evidence" value="ECO:0007669"/>
    <property type="project" value="UniProtKB-KW"/>
</dbReference>
<proteinExistence type="predicted"/>
<keyword evidence="5" id="KW-0808">Transferase</keyword>
<feature type="domain" description="Histidine kinase" evidence="14">
    <location>
        <begin position="279"/>
        <end position="494"/>
    </location>
</feature>
<dbReference type="PROSITE" id="PS50109">
    <property type="entry name" value="HIS_KIN"/>
    <property type="match status" value="1"/>
</dbReference>
<dbReference type="SMART" id="SM00086">
    <property type="entry name" value="PAC"/>
    <property type="match status" value="2"/>
</dbReference>
<dbReference type="GO" id="GO:0007234">
    <property type="term" value="P:osmosensory signaling via phosphorelay pathway"/>
    <property type="evidence" value="ECO:0007669"/>
    <property type="project" value="TreeGrafter"/>
</dbReference>
<dbReference type="GO" id="GO:0000156">
    <property type="term" value="F:phosphorelay response regulator activity"/>
    <property type="evidence" value="ECO:0007669"/>
    <property type="project" value="TreeGrafter"/>
</dbReference>
<dbReference type="PANTHER" id="PTHR42878">
    <property type="entry name" value="TWO-COMPONENT HISTIDINE KINASE"/>
    <property type="match status" value="1"/>
</dbReference>
<dbReference type="Pfam" id="PF08448">
    <property type="entry name" value="PAS_4"/>
    <property type="match status" value="1"/>
</dbReference>
<keyword evidence="12" id="KW-0472">Membrane</keyword>
<dbReference type="EMBL" id="CAFBMW010000021">
    <property type="protein sequence ID" value="CAB4949797.1"/>
    <property type="molecule type" value="Genomic_DNA"/>
</dbReference>
<dbReference type="SUPFAM" id="SSF55874">
    <property type="entry name" value="ATPase domain of HSP90 chaperone/DNA topoisomerase II/histidine kinase"/>
    <property type="match status" value="1"/>
</dbReference>
<dbReference type="Pfam" id="PF00989">
    <property type="entry name" value="PAS"/>
    <property type="match status" value="1"/>
</dbReference>
<keyword evidence="11" id="KW-0902">Two-component regulatory system</keyword>
<dbReference type="InterPro" id="IPR013656">
    <property type="entry name" value="PAS_4"/>
</dbReference>
<dbReference type="CDD" id="cd00082">
    <property type="entry name" value="HisKA"/>
    <property type="match status" value="1"/>
</dbReference>
<dbReference type="PRINTS" id="PR00344">
    <property type="entry name" value="BCTRLSENSOR"/>
</dbReference>
<dbReference type="GO" id="GO:0016020">
    <property type="term" value="C:membrane"/>
    <property type="evidence" value="ECO:0007669"/>
    <property type="project" value="UniProtKB-SubCell"/>
</dbReference>
<reference evidence="17" key="1">
    <citation type="submission" date="2020-05" db="EMBL/GenBank/DDBJ databases">
        <authorList>
            <person name="Chiriac C."/>
            <person name="Salcher M."/>
            <person name="Ghai R."/>
            <person name="Kavagutti S V."/>
        </authorList>
    </citation>
    <scope>NUCLEOTIDE SEQUENCE</scope>
</reference>
<accession>A0A6J7K3K2</accession>
<dbReference type="SMART" id="SM00387">
    <property type="entry name" value="HATPase_c"/>
    <property type="match status" value="1"/>
</dbReference>
<evidence type="ECO:0000256" key="2">
    <source>
        <dbReference type="ARBA" id="ARBA00004141"/>
    </source>
</evidence>
<evidence type="ECO:0000313" key="17">
    <source>
        <dbReference type="EMBL" id="CAB4949797.1"/>
    </source>
</evidence>
<evidence type="ECO:0000256" key="9">
    <source>
        <dbReference type="ARBA" id="ARBA00022840"/>
    </source>
</evidence>
<dbReference type="GO" id="GO:0006355">
    <property type="term" value="P:regulation of DNA-templated transcription"/>
    <property type="evidence" value="ECO:0007669"/>
    <property type="project" value="InterPro"/>
</dbReference>
<evidence type="ECO:0000256" key="12">
    <source>
        <dbReference type="ARBA" id="ARBA00023136"/>
    </source>
</evidence>
<dbReference type="CDD" id="cd00130">
    <property type="entry name" value="PAS"/>
    <property type="match status" value="1"/>
</dbReference>
<dbReference type="Pfam" id="PF00512">
    <property type="entry name" value="HisKA"/>
    <property type="match status" value="1"/>
</dbReference>
<evidence type="ECO:0000256" key="13">
    <source>
        <dbReference type="SAM" id="Coils"/>
    </source>
</evidence>
<keyword evidence="8" id="KW-0418">Kinase</keyword>
<keyword evidence="13" id="KW-0175">Coiled coil</keyword>
<dbReference type="InterPro" id="IPR013767">
    <property type="entry name" value="PAS_fold"/>
</dbReference>
<feature type="domain" description="PAC" evidence="16">
    <location>
        <begin position="80"/>
        <end position="136"/>
    </location>
</feature>
<dbReference type="InterPro" id="IPR036097">
    <property type="entry name" value="HisK_dim/P_sf"/>
</dbReference>
<gene>
    <name evidence="17" type="ORF">UFOPK3662_02465</name>
</gene>
<dbReference type="PROSITE" id="PS50113">
    <property type="entry name" value="PAC"/>
    <property type="match status" value="1"/>
</dbReference>
<evidence type="ECO:0000259" key="14">
    <source>
        <dbReference type="PROSITE" id="PS50109"/>
    </source>
</evidence>
<dbReference type="InterPro" id="IPR003661">
    <property type="entry name" value="HisK_dim/P_dom"/>
</dbReference>
<evidence type="ECO:0000256" key="4">
    <source>
        <dbReference type="ARBA" id="ARBA00022553"/>
    </source>
</evidence>
<organism evidence="17">
    <name type="scientific">freshwater metagenome</name>
    <dbReference type="NCBI Taxonomy" id="449393"/>
    <lineage>
        <taxon>unclassified sequences</taxon>
        <taxon>metagenomes</taxon>
        <taxon>ecological metagenomes</taxon>
    </lineage>
</organism>
<evidence type="ECO:0000256" key="5">
    <source>
        <dbReference type="ARBA" id="ARBA00022679"/>
    </source>
</evidence>
<feature type="domain" description="PAS" evidence="15">
    <location>
        <begin position="10"/>
        <end position="80"/>
    </location>
</feature>
<sequence>MASVTDVRDSGDLWRLTMEHSPVGMALLSTEGVFLTANRALCEMLGHDTEALTALSFHAVTHPDDLELVVKSVREMLIGEVGSFRMVKRCLRADGSAVVGDVSVALLRDDDGRPLHIIAQVVDLSGRHALEQRLDAAEEEIEAAHVRAEAVFEAVDAGLLLFDAVGNTVALNRRQREIMAVAYPDGHGGTPGQTGFVFTADQSRLLEPEELPSNRAAAGEPFEDAVVWIGADPRHRRALSVTARPVRDRTGATVGSAVACTDITDLVRATQVKESFVAAVSHELRTPLTAALAYLELVEDSPGLSDDIRLQLGAVRRNSRRLAMLVNDLIYAARATTGTPAVDRYRIDLAALVREALSAAEVDAAGKDVRLVGRMAEEMPVIGDGMQLRHAIDNLIAHAVGSAGDEVRVDATLTDRGRHVVLSVVDDGDGVADRDGAALFGSGLFVEQDTERERLPTAGRGLRIARSIIEAHGGEIHVESTLGVGTTVRVELPC</sequence>
<dbReference type="InterPro" id="IPR000700">
    <property type="entry name" value="PAS-assoc_C"/>
</dbReference>
<dbReference type="Pfam" id="PF02518">
    <property type="entry name" value="HATPase_c"/>
    <property type="match status" value="1"/>
</dbReference>
<keyword evidence="9" id="KW-0067">ATP-binding</keyword>
<evidence type="ECO:0000256" key="8">
    <source>
        <dbReference type="ARBA" id="ARBA00022777"/>
    </source>
</evidence>
<evidence type="ECO:0000256" key="11">
    <source>
        <dbReference type="ARBA" id="ARBA00023012"/>
    </source>
</evidence>
<dbReference type="SMART" id="SM00388">
    <property type="entry name" value="HisKA"/>
    <property type="match status" value="1"/>
</dbReference>
<evidence type="ECO:0000256" key="10">
    <source>
        <dbReference type="ARBA" id="ARBA00022989"/>
    </source>
</evidence>
<dbReference type="InterPro" id="IPR003594">
    <property type="entry name" value="HATPase_dom"/>
</dbReference>
<dbReference type="InterPro" id="IPR036890">
    <property type="entry name" value="HATPase_C_sf"/>
</dbReference>
<name>A0A6J7K3K2_9ZZZZ</name>
<dbReference type="EC" id="2.7.13.3" evidence="3"/>
<evidence type="ECO:0000256" key="1">
    <source>
        <dbReference type="ARBA" id="ARBA00000085"/>
    </source>
</evidence>
<comment type="catalytic activity">
    <reaction evidence="1">
        <text>ATP + protein L-histidine = ADP + protein N-phospho-L-histidine.</text>
        <dbReference type="EC" id="2.7.13.3"/>
    </reaction>
</comment>
<evidence type="ECO:0000256" key="3">
    <source>
        <dbReference type="ARBA" id="ARBA00012438"/>
    </source>
</evidence>
<dbReference type="InterPro" id="IPR004358">
    <property type="entry name" value="Sig_transdc_His_kin-like_C"/>
</dbReference>
<keyword evidence="6" id="KW-0812">Transmembrane</keyword>
<dbReference type="SUPFAM" id="SSF55785">
    <property type="entry name" value="PYP-like sensor domain (PAS domain)"/>
    <property type="match status" value="2"/>
</dbReference>